<dbReference type="AlphaFoldDB" id="A0A1B9AJG0"/>
<proteinExistence type="predicted"/>
<keyword evidence="2" id="KW-1185">Reference proteome</keyword>
<dbReference type="RefSeq" id="WP_065411564.1">
    <property type="nucleotide sequence ID" value="NZ_MAYT01000028.1"/>
</dbReference>
<evidence type="ECO:0000313" key="1">
    <source>
        <dbReference type="EMBL" id="OCA83938.1"/>
    </source>
</evidence>
<dbReference type="Proteomes" id="UP000092578">
    <property type="component" value="Unassembled WGS sequence"/>
</dbReference>
<gene>
    <name evidence="1" type="ORF">A8F95_13265</name>
</gene>
<reference evidence="2" key="1">
    <citation type="submission" date="2016-05" db="EMBL/GenBank/DDBJ databases">
        <authorList>
            <person name="Liu B."/>
            <person name="Wang J."/>
            <person name="Zhu Y."/>
            <person name="Liu G."/>
            <person name="Chen Q."/>
            <person name="Chen Z."/>
            <person name="Lan J."/>
            <person name="Che J."/>
            <person name="Ge C."/>
            <person name="Shi H."/>
            <person name="Pan Z."/>
            <person name="Liu X."/>
        </authorList>
    </citation>
    <scope>NUCLEOTIDE SEQUENCE [LARGE SCALE GENOMIC DNA]</scope>
    <source>
        <strain evidence="2">FJAT-27215</strain>
    </source>
</reference>
<organism evidence="1 2">
    <name type="scientific">Pseudobacillus wudalianchiensis</name>
    <dbReference type="NCBI Taxonomy" id="1743143"/>
    <lineage>
        <taxon>Bacteria</taxon>
        <taxon>Bacillati</taxon>
        <taxon>Bacillota</taxon>
        <taxon>Bacilli</taxon>
        <taxon>Bacillales</taxon>
        <taxon>Bacillaceae</taxon>
        <taxon>Pseudobacillus</taxon>
    </lineage>
</organism>
<comment type="caution">
    <text evidence="1">The sequence shown here is derived from an EMBL/GenBank/DDBJ whole genome shotgun (WGS) entry which is preliminary data.</text>
</comment>
<protein>
    <submittedName>
        <fullName evidence="1">Uncharacterized protein</fullName>
    </submittedName>
</protein>
<name>A0A1B9AJG0_9BACI</name>
<accession>A0A1B9AJG0</accession>
<dbReference type="EMBL" id="MAYT01000028">
    <property type="protein sequence ID" value="OCA83938.1"/>
    <property type="molecule type" value="Genomic_DNA"/>
</dbReference>
<sequence length="110" mass="12976">MLHPKVKEFKVFMDGRPDLKRAVRERRTTLQALFEKWYESGDVELAKENESSKERKTDFQTEDWSMKLTKVLSLFEGMKWDSILADVQGMLEMAQIYLADLAEQNQKKNT</sequence>
<dbReference type="Pfam" id="PF14071">
    <property type="entry name" value="YlbD_coat"/>
    <property type="match status" value="1"/>
</dbReference>
<evidence type="ECO:0000313" key="2">
    <source>
        <dbReference type="Proteomes" id="UP000092578"/>
    </source>
</evidence>
<dbReference type="InterPro" id="IPR025953">
    <property type="entry name" value="YlbD_coat"/>
</dbReference>